<accession>A0A1M4YSF3</accession>
<dbReference type="SUPFAM" id="SSF51905">
    <property type="entry name" value="FAD/NAD(P)-binding domain"/>
    <property type="match status" value="1"/>
</dbReference>
<dbReference type="InterPro" id="IPR051704">
    <property type="entry name" value="FAD_aromatic-hydroxylase"/>
</dbReference>
<evidence type="ECO:0000259" key="1">
    <source>
        <dbReference type="Pfam" id="PF01494"/>
    </source>
</evidence>
<keyword evidence="3" id="KW-1185">Reference proteome</keyword>
<feature type="domain" description="FAD-binding" evidence="1">
    <location>
        <begin position="6"/>
        <end position="315"/>
    </location>
</feature>
<gene>
    <name evidence="2" type="ORF">SAMN05444320_102464</name>
</gene>
<dbReference type="PANTHER" id="PTHR46865">
    <property type="entry name" value="OXIDOREDUCTASE-RELATED"/>
    <property type="match status" value="1"/>
</dbReference>
<dbReference type="Gene3D" id="3.50.50.60">
    <property type="entry name" value="FAD/NAD(P)-binding domain"/>
    <property type="match status" value="1"/>
</dbReference>
<dbReference type="Gene3D" id="3.30.9.10">
    <property type="entry name" value="D-Amino Acid Oxidase, subunit A, domain 2"/>
    <property type="match status" value="1"/>
</dbReference>
<dbReference type="Pfam" id="PF01494">
    <property type="entry name" value="FAD_binding_3"/>
    <property type="match status" value="1"/>
</dbReference>
<proteinExistence type="predicted"/>
<dbReference type="AlphaFoldDB" id="A0A1M4YSF3"/>
<evidence type="ECO:0000313" key="2">
    <source>
        <dbReference type="EMBL" id="SHF08661.1"/>
    </source>
</evidence>
<dbReference type="Proteomes" id="UP000184501">
    <property type="component" value="Unassembled WGS sequence"/>
</dbReference>
<name>A0A1M4YSF3_STRHI</name>
<evidence type="ECO:0000313" key="3">
    <source>
        <dbReference type="Proteomes" id="UP000184501"/>
    </source>
</evidence>
<dbReference type="GO" id="GO:0071949">
    <property type="term" value="F:FAD binding"/>
    <property type="evidence" value="ECO:0007669"/>
    <property type="project" value="InterPro"/>
</dbReference>
<organism evidence="2 3">
    <name type="scientific">Streptoalloteichus hindustanus</name>
    <dbReference type="NCBI Taxonomy" id="2017"/>
    <lineage>
        <taxon>Bacteria</taxon>
        <taxon>Bacillati</taxon>
        <taxon>Actinomycetota</taxon>
        <taxon>Actinomycetes</taxon>
        <taxon>Pseudonocardiales</taxon>
        <taxon>Pseudonocardiaceae</taxon>
        <taxon>Streptoalloteichus</taxon>
    </lineage>
</organism>
<dbReference type="EMBL" id="FQVN01000002">
    <property type="protein sequence ID" value="SHF08661.1"/>
    <property type="molecule type" value="Genomic_DNA"/>
</dbReference>
<reference evidence="2 3" key="1">
    <citation type="submission" date="2016-11" db="EMBL/GenBank/DDBJ databases">
        <authorList>
            <person name="Jaros S."/>
            <person name="Januszkiewicz K."/>
            <person name="Wedrychowicz H."/>
        </authorList>
    </citation>
    <scope>NUCLEOTIDE SEQUENCE [LARGE SCALE GENOMIC DNA]</scope>
    <source>
        <strain evidence="2 3">DSM 44523</strain>
    </source>
</reference>
<dbReference type="PRINTS" id="PR00420">
    <property type="entry name" value="RNGMNOXGNASE"/>
</dbReference>
<dbReference type="InterPro" id="IPR002938">
    <property type="entry name" value="FAD-bd"/>
</dbReference>
<dbReference type="InterPro" id="IPR036188">
    <property type="entry name" value="FAD/NAD-bd_sf"/>
</dbReference>
<protein>
    <submittedName>
        <fullName evidence="2">2-polyprenyl-6-methoxyphenol hydroxylase</fullName>
    </submittedName>
</protein>
<sequence>MHNKNILISGAGIAGPALAYWLNRYGFTTTVVERARALREGGQAVDFRGEAHLTVLRRMGILEEVHAMRTAMGDQVVVNAEGRKVASLPSGFMSGDVEIHRGDLSRIIHDRTKDGTEYVFGDWITSITESADGVHVTFAHGEPRDFDLVLGADGLHSGVRALVFGDESRFLHELGYYVAGISVPNHLDLDRTGLIYNEPNRGVLLASDRDRSVASAAFFFASPRLSYDRHDVDQQKKLVSDAFAHVGWETRRLLSHLPDATDFYFDSIAQIRMDRFTKGRVALVGDAGYGATLGGLGTGLAIVSAHVFAGELALANGDHRVAFPRYVEAITDYARGCQKVAGNAGPFLAPATRAKIWQRNQTYRMLSSRPLAGFFNKLSTKAANGITLRNYPG</sequence>
<dbReference type="RefSeq" id="WP_200797407.1">
    <property type="nucleotide sequence ID" value="NZ_FQVN01000002.1"/>
</dbReference>
<dbReference type="PANTHER" id="PTHR46865:SF2">
    <property type="entry name" value="MONOOXYGENASE"/>
    <property type="match status" value="1"/>
</dbReference>
<dbReference type="STRING" id="2017.SAMN05444320_102464"/>